<organism evidence="4 5">
    <name type="scientific">Xenoophorus captivus</name>
    <dbReference type="NCBI Taxonomy" id="1517983"/>
    <lineage>
        <taxon>Eukaryota</taxon>
        <taxon>Metazoa</taxon>
        <taxon>Chordata</taxon>
        <taxon>Craniata</taxon>
        <taxon>Vertebrata</taxon>
        <taxon>Euteleostomi</taxon>
        <taxon>Actinopterygii</taxon>
        <taxon>Neopterygii</taxon>
        <taxon>Teleostei</taxon>
        <taxon>Neoteleostei</taxon>
        <taxon>Acanthomorphata</taxon>
        <taxon>Ovalentaria</taxon>
        <taxon>Atherinomorphae</taxon>
        <taxon>Cyprinodontiformes</taxon>
        <taxon>Goodeidae</taxon>
        <taxon>Xenoophorus</taxon>
    </lineage>
</organism>
<gene>
    <name evidence="4" type="ORF">XENOCAPTIV_030893</name>
</gene>
<comment type="pathway">
    <text evidence="1">Carbohydrate degradation; glycolysis; D-glyceraldehyde 3-phosphate and glycerone phosphate from D-glucose: step 1/4.</text>
</comment>
<feature type="non-terminal residue" evidence="4">
    <location>
        <position position="1"/>
    </location>
</feature>
<keyword evidence="2" id="KW-0067">ATP-binding</keyword>
<dbReference type="Proteomes" id="UP001434883">
    <property type="component" value="Unassembled WGS sequence"/>
</dbReference>
<feature type="domain" description="Hexokinase C-terminal" evidence="3">
    <location>
        <begin position="1"/>
        <end position="112"/>
    </location>
</feature>
<comment type="similarity">
    <text evidence="2">Belongs to the hexokinase family.</text>
</comment>
<dbReference type="InterPro" id="IPR001312">
    <property type="entry name" value="Hexokinase"/>
</dbReference>
<dbReference type="PROSITE" id="PS51748">
    <property type="entry name" value="HEXOKINASE_2"/>
    <property type="match status" value="1"/>
</dbReference>
<dbReference type="Pfam" id="PF03727">
    <property type="entry name" value="Hexokinase_2"/>
    <property type="match status" value="1"/>
</dbReference>
<keyword evidence="2" id="KW-0547">Nucleotide-binding</keyword>
<evidence type="ECO:0000256" key="2">
    <source>
        <dbReference type="RuleBase" id="RU362007"/>
    </source>
</evidence>
<reference evidence="4 5" key="1">
    <citation type="submission" date="2021-06" db="EMBL/GenBank/DDBJ databases">
        <authorList>
            <person name="Palmer J.M."/>
        </authorList>
    </citation>
    <scope>NUCLEOTIDE SEQUENCE [LARGE SCALE GENOMIC DNA]</scope>
    <source>
        <strain evidence="4 5">XC_2019</strain>
        <tissue evidence="4">Muscle</tissue>
    </source>
</reference>
<dbReference type="InterPro" id="IPR022673">
    <property type="entry name" value="Hexokinase_C"/>
</dbReference>
<accession>A0ABV0QXH6</accession>
<dbReference type="SUPFAM" id="SSF53067">
    <property type="entry name" value="Actin-like ATPase domain"/>
    <property type="match status" value="1"/>
</dbReference>
<evidence type="ECO:0000259" key="3">
    <source>
        <dbReference type="Pfam" id="PF03727"/>
    </source>
</evidence>
<sequence length="113" mass="12920">TGCNACYMEEMRTVELVEGEEGRMCVNTEWGAFGDNGELEEFRLEYDRVVDEASINPGRQLYEKVISGKYMGELVRLVLMKLVNENLLFNGEASEQLMTRGSFETCFVSQVER</sequence>
<proteinExistence type="inferred from homology"/>
<dbReference type="PANTHER" id="PTHR19443">
    <property type="entry name" value="HEXOKINASE"/>
    <property type="match status" value="1"/>
</dbReference>
<comment type="caution">
    <text evidence="4">The sequence shown here is derived from an EMBL/GenBank/DDBJ whole genome shotgun (WGS) entry which is preliminary data.</text>
</comment>
<evidence type="ECO:0000313" key="5">
    <source>
        <dbReference type="Proteomes" id="UP001434883"/>
    </source>
</evidence>
<dbReference type="InterPro" id="IPR043129">
    <property type="entry name" value="ATPase_NBD"/>
</dbReference>
<dbReference type="Gene3D" id="3.40.367.20">
    <property type="match status" value="1"/>
</dbReference>
<keyword evidence="2" id="KW-0418">Kinase</keyword>
<dbReference type="EMBL" id="JAHRIN010026191">
    <property type="protein sequence ID" value="MEQ2200551.1"/>
    <property type="molecule type" value="Genomic_DNA"/>
</dbReference>
<evidence type="ECO:0000313" key="4">
    <source>
        <dbReference type="EMBL" id="MEQ2200551.1"/>
    </source>
</evidence>
<keyword evidence="5" id="KW-1185">Reference proteome</keyword>
<protein>
    <recommendedName>
        <fullName evidence="2">Phosphotransferase</fullName>
        <ecNumber evidence="2">2.7.1.-</ecNumber>
    </recommendedName>
</protein>
<keyword evidence="2" id="KW-0324">Glycolysis</keyword>
<keyword evidence="2" id="KW-0808">Transferase</keyword>
<dbReference type="EC" id="2.7.1.-" evidence="2"/>
<dbReference type="PANTHER" id="PTHR19443:SF3">
    <property type="entry name" value="HEXOKINASE-4"/>
    <property type="match status" value="1"/>
</dbReference>
<name>A0ABV0QXH6_9TELE</name>
<evidence type="ECO:0000256" key="1">
    <source>
        <dbReference type="ARBA" id="ARBA00004888"/>
    </source>
</evidence>